<name>A0A2S9IR49_9HYPH</name>
<accession>A0A2S9IR49</accession>
<gene>
    <name evidence="1" type="ORF">C5748_12265</name>
</gene>
<evidence type="ECO:0000313" key="2">
    <source>
        <dbReference type="Proteomes" id="UP000239434"/>
    </source>
</evidence>
<protein>
    <submittedName>
        <fullName evidence="1">Uncharacterized protein</fullName>
    </submittedName>
</protein>
<proteinExistence type="predicted"/>
<reference evidence="1 2" key="1">
    <citation type="submission" date="2018-02" db="EMBL/GenBank/DDBJ databases">
        <title>The draft genome of Phyllobacterium sp. 1N-3.</title>
        <authorList>
            <person name="Liu L."/>
            <person name="Li L."/>
            <person name="Zhang X."/>
            <person name="Wang T."/>
            <person name="Liang L."/>
        </authorList>
    </citation>
    <scope>NUCLEOTIDE SEQUENCE [LARGE SCALE GENOMIC DNA]</scope>
    <source>
        <strain evidence="1 2">1N-3</strain>
    </source>
</reference>
<dbReference type="EMBL" id="PVBR01000008">
    <property type="protein sequence ID" value="PRD42995.1"/>
    <property type="molecule type" value="Genomic_DNA"/>
</dbReference>
<dbReference type="Proteomes" id="UP000239434">
    <property type="component" value="Unassembled WGS sequence"/>
</dbReference>
<evidence type="ECO:0000313" key="1">
    <source>
        <dbReference type="EMBL" id="PRD42995.1"/>
    </source>
</evidence>
<organism evidence="1 2">
    <name type="scientific">Phyllobacterium phragmitis</name>
    <dbReference type="NCBI Taxonomy" id="2670329"/>
    <lineage>
        <taxon>Bacteria</taxon>
        <taxon>Pseudomonadati</taxon>
        <taxon>Pseudomonadota</taxon>
        <taxon>Alphaproteobacteria</taxon>
        <taxon>Hyphomicrobiales</taxon>
        <taxon>Phyllobacteriaceae</taxon>
        <taxon>Phyllobacterium</taxon>
    </lineage>
</organism>
<dbReference type="AlphaFoldDB" id="A0A2S9IR49"/>
<keyword evidence="2" id="KW-1185">Reference proteome</keyword>
<dbReference type="RefSeq" id="WP_105742234.1">
    <property type="nucleotide sequence ID" value="NZ_PVBR01000008.1"/>
</dbReference>
<sequence length="132" mass="13679">MDCPHGSCRGLYAYDALSGKPITIHDREGCFDALTLALYSQTVGASGNLDSFSRGIAKGVASQGEEFAALISDPTGMAKVVSGVAMEIAYDLVAAAAKYGLATADSLSEQSLLYLQAIMSCNMKGANLPGYV</sequence>
<comment type="caution">
    <text evidence="1">The sequence shown here is derived from an EMBL/GenBank/DDBJ whole genome shotgun (WGS) entry which is preliminary data.</text>
</comment>